<comment type="caution">
    <text evidence="3">The sequence shown here is derived from an EMBL/GenBank/DDBJ whole genome shotgun (WGS) entry which is preliminary data.</text>
</comment>
<sequence length="167" mass="17724">MSGRVVLVPVMLMLALTAGCRSSSDDSAQADNGAAPALPAMATAPTDLSPPPAPLAEPARPAPTVTVRAQPAPRNVLDLPPSDDGLSAEPFPQEVTAFMVDRDGCDHFRGEEPYDAERRAYIAESVAELCTGTDARLATLRRRYANDPSVIAALRAYDDRIESVATY</sequence>
<reference evidence="4" key="1">
    <citation type="journal article" date="2019" name="Int. J. Syst. Evol. Microbiol.">
        <title>The Global Catalogue of Microorganisms (GCM) 10K type strain sequencing project: providing services to taxonomists for standard genome sequencing and annotation.</title>
        <authorList>
            <consortium name="The Broad Institute Genomics Platform"/>
            <consortium name="The Broad Institute Genome Sequencing Center for Infectious Disease"/>
            <person name="Wu L."/>
            <person name="Ma J."/>
        </authorList>
    </citation>
    <scope>NUCLEOTIDE SEQUENCE [LARGE SCALE GENOMIC DNA]</scope>
    <source>
        <strain evidence="4">CCM 7491</strain>
    </source>
</reference>
<evidence type="ECO:0000313" key="3">
    <source>
        <dbReference type="EMBL" id="MFC3442290.1"/>
    </source>
</evidence>
<evidence type="ECO:0000256" key="1">
    <source>
        <dbReference type="SAM" id="MobiDB-lite"/>
    </source>
</evidence>
<feature type="compositionally biased region" description="Low complexity" evidence="1">
    <location>
        <begin position="29"/>
        <end position="45"/>
    </location>
</feature>
<evidence type="ECO:0000256" key="2">
    <source>
        <dbReference type="SAM" id="SignalP"/>
    </source>
</evidence>
<protein>
    <recommendedName>
        <fullName evidence="5">DUF732 domain-containing protein</fullName>
    </recommendedName>
</protein>
<organism evidence="3 4">
    <name type="scientific">Sphingobium rhizovicinum</name>
    <dbReference type="NCBI Taxonomy" id="432308"/>
    <lineage>
        <taxon>Bacteria</taxon>
        <taxon>Pseudomonadati</taxon>
        <taxon>Pseudomonadota</taxon>
        <taxon>Alphaproteobacteria</taxon>
        <taxon>Sphingomonadales</taxon>
        <taxon>Sphingomonadaceae</taxon>
        <taxon>Sphingobium</taxon>
    </lineage>
</organism>
<evidence type="ECO:0000313" key="4">
    <source>
        <dbReference type="Proteomes" id="UP001595681"/>
    </source>
</evidence>
<dbReference type="EMBL" id="JBHRVU010000004">
    <property type="protein sequence ID" value="MFC3442290.1"/>
    <property type="molecule type" value="Genomic_DNA"/>
</dbReference>
<gene>
    <name evidence="3" type="ORF">ACFOKF_14030</name>
</gene>
<accession>A0ABV7NG51</accession>
<keyword evidence="2" id="KW-0732">Signal</keyword>
<dbReference type="RefSeq" id="WP_380796366.1">
    <property type="nucleotide sequence ID" value="NZ_JBHRVU010000004.1"/>
</dbReference>
<dbReference type="PROSITE" id="PS51257">
    <property type="entry name" value="PROKAR_LIPOPROTEIN"/>
    <property type="match status" value="1"/>
</dbReference>
<feature type="signal peptide" evidence="2">
    <location>
        <begin position="1"/>
        <end position="23"/>
    </location>
</feature>
<proteinExistence type="predicted"/>
<evidence type="ECO:0008006" key="5">
    <source>
        <dbReference type="Google" id="ProtNLM"/>
    </source>
</evidence>
<dbReference type="Proteomes" id="UP001595681">
    <property type="component" value="Unassembled WGS sequence"/>
</dbReference>
<feature type="chain" id="PRO_5045691331" description="DUF732 domain-containing protein" evidence="2">
    <location>
        <begin position="24"/>
        <end position="167"/>
    </location>
</feature>
<feature type="region of interest" description="Disordered" evidence="1">
    <location>
        <begin position="22"/>
        <end position="89"/>
    </location>
</feature>
<keyword evidence="4" id="KW-1185">Reference proteome</keyword>
<name>A0ABV7NG51_9SPHN</name>